<organism evidence="1 2">
    <name type="scientific">Rousettus aegyptiacus</name>
    <name type="common">Egyptian fruit bat</name>
    <name type="synonym">Pteropus aegyptiacus</name>
    <dbReference type="NCBI Taxonomy" id="9407"/>
    <lineage>
        <taxon>Eukaryota</taxon>
        <taxon>Metazoa</taxon>
        <taxon>Chordata</taxon>
        <taxon>Craniata</taxon>
        <taxon>Vertebrata</taxon>
        <taxon>Euteleostomi</taxon>
        <taxon>Mammalia</taxon>
        <taxon>Eutheria</taxon>
        <taxon>Laurasiatheria</taxon>
        <taxon>Chiroptera</taxon>
        <taxon>Yinpterochiroptera</taxon>
        <taxon>Pteropodoidea</taxon>
        <taxon>Pteropodidae</taxon>
        <taxon>Rousettinae</taxon>
        <taxon>Rousettus</taxon>
    </lineage>
</organism>
<evidence type="ECO:0000313" key="2">
    <source>
        <dbReference type="Proteomes" id="UP000593571"/>
    </source>
</evidence>
<proteinExistence type="predicted"/>
<gene>
    <name evidence="1" type="ORF">HJG63_008783</name>
</gene>
<comment type="caution">
    <text evidence="1">The sequence shown here is derived from an EMBL/GenBank/DDBJ whole genome shotgun (WGS) entry which is preliminary data.</text>
</comment>
<keyword evidence="2" id="KW-1185">Reference proteome</keyword>
<dbReference type="EMBL" id="JACASE010000013">
    <property type="protein sequence ID" value="KAF6418761.1"/>
    <property type="molecule type" value="Genomic_DNA"/>
</dbReference>
<reference evidence="1 2" key="1">
    <citation type="journal article" date="2020" name="Nature">
        <title>Six reference-quality genomes reveal evolution of bat adaptations.</title>
        <authorList>
            <person name="Jebb D."/>
            <person name="Huang Z."/>
            <person name="Pippel M."/>
            <person name="Hughes G.M."/>
            <person name="Lavrichenko K."/>
            <person name="Devanna P."/>
            <person name="Winkler S."/>
            <person name="Jermiin L.S."/>
            <person name="Skirmuntt E.C."/>
            <person name="Katzourakis A."/>
            <person name="Burkitt-Gray L."/>
            <person name="Ray D.A."/>
            <person name="Sullivan K.A.M."/>
            <person name="Roscito J.G."/>
            <person name="Kirilenko B.M."/>
            <person name="Davalos L.M."/>
            <person name="Corthals A.P."/>
            <person name="Power M.L."/>
            <person name="Jones G."/>
            <person name="Ransome R.D."/>
            <person name="Dechmann D.K.N."/>
            <person name="Locatelli A.G."/>
            <person name="Puechmaille S.J."/>
            <person name="Fedrigo O."/>
            <person name="Jarvis E.D."/>
            <person name="Hiller M."/>
            <person name="Vernes S.C."/>
            <person name="Myers E.W."/>
            <person name="Teeling E.C."/>
        </authorList>
    </citation>
    <scope>NUCLEOTIDE SEQUENCE [LARGE SCALE GENOMIC DNA]</scope>
    <source>
        <strain evidence="1">MRouAeg1</strain>
        <tissue evidence="1">Muscle</tissue>
    </source>
</reference>
<dbReference type="AlphaFoldDB" id="A0A7J8D6G8"/>
<name>A0A7J8D6G8_ROUAE</name>
<dbReference type="Proteomes" id="UP000593571">
    <property type="component" value="Unassembled WGS sequence"/>
</dbReference>
<accession>A0A7J8D6G8</accession>
<protein>
    <submittedName>
        <fullName evidence="1">Uncharacterized protein</fullName>
    </submittedName>
</protein>
<sequence length="132" mass="14848">MACSLRERNVGVRWAPLHGKPSDSFVPHCGQLPAPAPQQVAKKCLQFHKARPLEQLVPVAHTGLFNLVRLANKRKVVLLFSFVRGYGSGIVRNAHTVVPYLGNFTFGINPTWRMYSANYKLTEYTLLKSLFP</sequence>
<evidence type="ECO:0000313" key="1">
    <source>
        <dbReference type="EMBL" id="KAF6418761.1"/>
    </source>
</evidence>